<sequence>MSVFNEKFFEVLNHEGVVSIVSWRNGEANVTNTWNSYLVIKDDRILLPAAGMNSTEADVNVNNKVKVTLGSKDVIGFNNYQGTGFLIVGIAKFVESGEEFDMMKEKYPFLRKVLEIKAESAKQLL</sequence>
<dbReference type="SUPFAM" id="SSF50475">
    <property type="entry name" value="FMN-binding split barrel"/>
    <property type="match status" value="1"/>
</dbReference>
<dbReference type="Gene3D" id="2.30.110.10">
    <property type="entry name" value="Electron Transport, Fmn-binding Protein, Chain A"/>
    <property type="match status" value="1"/>
</dbReference>
<evidence type="ECO:0000313" key="3">
    <source>
        <dbReference type="Proteomes" id="UP001062738"/>
    </source>
</evidence>
<gene>
    <name evidence="2" type="ORF">OCK72_09795</name>
</gene>
<accession>A0ABT4DK11</accession>
<dbReference type="EMBL" id="JAOXXL010000035">
    <property type="protein sequence ID" value="MCY7008917.1"/>
    <property type="molecule type" value="Genomic_DNA"/>
</dbReference>
<evidence type="ECO:0000259" key="1">
    <source>
        <dbReference type="Pfam" id="PF01243"/>
    </source>
</evidence>
<dbReference type="InterPro" id="IPR011576">
    <property type="entry name" value="Pyridox_Oxase_N"/>
</dbReference>
<protein>
    <submittedName>
        <fullName evidence="2">Pyridoxamine 5'-phosphate oxidase family protein</fullName>
    </submittedName>
</protein>
<comment type="caution">
    <text evidence="2">The sequence shown here is derived from an EMBL/GenBank/DDBJ whole genome shotgun (WGS) entry which is preliminary data.</text>
</comment>
<evidence type="ECO:0000313" key="2">
    <source>
        <dbReference type="EMBL" id="MCY7008917.1"/>
    </source>
</evidence>
<feature type="domain" description="Pyridoxamine 5'-phosphate oxidase N-terminal" evidence="1">
    <location>
        <begin position="5"/>
        <end position="123"/>
    </location>
</feature>
<dbReference type="RefSeq" id="WP_195340065.1">
    <property type="nucleotide sequence ID" value="NZ_JAOXXL010000035.1"/>
</dbReference>
<reference evidence="2" key="1">
    <citation type="submission" date="2022-09" db="EMBL/GenBank/DDBJ databases">
        <authorList>
            <person name="Zoaiter M."/>
        </authorList>
    </citation>
    <scope>NUCLEOTIDE SEQUENCE</scope>
    <source>
        <strain evidence="2">DSM 19848</strain>
    </source>
</reference>
<dbReference type="Pfam" id="PF01243">
    <property type="entry name" value="PNPOx_N"/>
    <property type="match status" value="1"/>
</dbReference>
<keyword evidence="3" id="KW-1185">Reference proteome</keyword>
<name>A0ABT4DK11_FUSSI</name>
<dbReference type="InterPro" id="IPR012349">
    <property type="entry name" value="Split_barrel_FMN-bd"/>
</dbReference>
<organism evidence="2 3">
    <name type="scientific">Fusobacterium simiae</name>
    <dbReference type="NCBI Taxonomy" id="855"/>
    <lineage>
        <taxon>Bacteria</taxon>
        <taxon>Fusobacteriati</taxon>
        <taxon>Fusobacteriota</taxon>
        <taxon>Fusobacteriia</taxon>
        <taxon>Fusobacteriales</taxon>
        <taxon>Fusobacteriaceae</taxon>
        <taxon>Fusobacterium</taxon>
    </lineage>
</organism>
<proteinExistence type="predicted"/>
<dbReference type="Proteomes" id="UP001062738">
    <property type="component" value="Unassembled WGS sequence"/>
</dbReference>